<dbReference type="AlphaFoldDB" id="A0A168GYW9"/>
<organism evidence="3 4">
    <name type="scientific">Akanthomyces lecanii RCEF 1005</name>
    <dbReference type="NCBI Taxonomy" id="1081108"/>
    <lineage>
        <taxon>Eukaryota</taxon>
        <taxon>Fungi</taxon>
        <taxon>Dikarya</taxon>
        <taxon>Ascomycota</taxon>
        <taxon>Pezizomycotina</taxon>
        <taxon>Sordariomycetes</taxon>
        <taxon>Hypocreomycetidae</taxon>
        <taxon>Hypocreales</taxon>
        <taxon>Cordycipitaceae</taxon>
        <taxon>Akanthomyces</taxon>
        <taxon>Cordyceps confragosa</taxon>
    </lineage>
</organism>
<feature type="domain" description="Killer toxin Kp4" evidence="2">
    <location>
        <begin position="9"/>
        <end position="89"/>
    </location>
</feature>
<keyword evidence="4" id="KW-1185">Reference proteome</keyword>
<dbReference type="Proteomes" id="UP000076881">
    <property type="component" value="Unassembled WGS sequence"/>
</dbReference>
<feature type="signal peptide" evidence="1">
    <location>
        <begin position="1"/>
        <end position="18"/>
    </location>
</feature>
<comment type="caution">
    <text evidence="3">The sequence shown here is derived from an EMBL/GenBank/DDBJ whole genome shotgun (WGS) entry which is preliminary data.</text>
</comment>
<dbReference type="Pfam" id="PF09044">
    <property type="entry name" value="Kp4"/>
    <property type="match status" value="1"/>
</dbReference>
<feature type="chain" id="PRO_5007897473" evidence="1">
    <location>
        <begin position="19"/>
        <end position="90"/>
    </location>
</feature>
<reference evidence="3 4" key="1">
    <citation type="journal article" date="2016" name="Genome Biol. Evol.">
        <title>Divergent and convergent evolution of fungal pathogenicity.</title>
        <authorList>
            <person name="Shang Y."/>
            <person name="Xiao G."/>
            <person name="Zheng P."/>
            <person name="Cen K."/>
            <person name="Zhan S."/>
            <person name="Wang C."/>
        </authorList>
    </citation>
    <scope>NUCLEOTIDE SEQUENCE [LARGE SCALE GENOMIC DNA]</scope>
    <source>
        <strain evidence="3 4">RCEF 1005</strain>
    </source>
</reference>
<gene>
    <name evidence="3" type="ORF">LEL_06781</name>
</gene>
<dbReference type="GO" id="GO:0005576">
    <property type="term" value="C:extracellular region"/>
    <property type="evidence" value="ECO:0007669"/>
    <property type="project" value="InterPro"/>
</dbReference>
<dbReference type="EMBL" id="AZHF01000004">
    <property type="protein sequence ID" value="OAA77097.1"/>
    <property type="molecule type" value="Genomic_DNA"/>
</dbReference>
<evidence type="ECO:0000313" key="4">
    <source>
        <dbReference type="Proteomes" id="UP000076881"/>
    </source>
</evidence>
<dbReference type="OrthoDB" id="4177994at2759"/>
<protein>
    <submittedName>
        <fullName evidence="3">Killer toxin, Kp4/SMK-like, core</fullName>
    </submittedName>
</protein>
<dbReference type="Gene3D" id="3.30.430.10">
    <property type="entry name" value="Killer Toxin P4, subunit A"/>
    <property type="match status" value="1"/>
</dbReference>
<name>A0A168GYW9_CORDF</name>
<dbReference type="SUPFAM" id="SSF55221">
    <property type="entry name" value="Yeast killer toxins"/>
    <property type="match status" value="1"/>
</dbReference>
<sequence length="90" mass="9549">MVSSRTLFTFTLAATALGINCRDSGACNLNNASLPKVLTQVPQVQAQGNDRHHYATGVQLACSGGKYSRIAFYQTGASRTTDRAADLLQG</sequence>
<dbReference type="InterPro" id="IPR011329">
    <property type="entry name" value="Killer_tox_Kp4/SMK"/>
</dbReference>
<accession>A0A168GYW9</accession>
<keyword evidence="1" id="KW-0732">Signal</keyword>
<proteinExistence type="predicted"/>
<dbReference type="InterPro" id="IPR015131">
    <property type="entry name" value="Killer_tox_Kp4"/>
</dbReference>
<evidence type="ECO:0000259" key="2">
    <source>
        <dbReference type="Pfam" id="PF09044"/>
    </source>
</evidence>
<evidence type="ECO:0000256" key="1">
    <source>
        <dbReference type="SAM" id="SignalP"/>
    </source>
</evidence>
<evidence type="ECO:0000313" key="3">
    <source>
        <dbReference type="EMBL" id="OAA77097.1"/>
    </source>
</evidence>